<name>A0A9D1GNX9_9BACT</name>
<reference evidence="1" key="2">
    <citation type="journal article" date="2021" name="PeerJ">
        <title>Extensive microbial diversity within the chicken gut microbiome revealed by metagenomics and culture.</title>
        <authorList>
            <person name="Gilroy R."/>
            <person name="Ravi A."/>
            <person name="Getino M."/>
            <person name="Pursley I."/>
            <person name="Horton D.L."/>
            <person name="Alikhan N.F."/>
            <person name="Baker D."/>
            <person name="Gharbi K."/>
            <person name="Hall N."/>
            <person name="Watson M."/>
            <person name="Adriaenssens E.M."/>
            <person name="Foster-Nyarko E."/>
            <person name="Jarju S."/>
            <person name="Secka A."/>
            <person name="Antonio M."/>
            <person name="Oren A."/>
            <person name="Chaudhuri R.R."/>
            <person name="La Ragione R."/>
            <person name="Hildebrand F."/>
            <person name="Pallen M.J."/>
        </authorList>
    </citation>
    <scope>NUCLEOTIDE SEQUENCE</scope>
    <source>
        <strain evidence="1">ChiHecec2B26-709</strain>
    </source>
</reference>
<gene>
    <name evidence="1" type="ORF">IAC35_01665</name>
</gene>
<dbReference type="EMBL" id="DVLC01000033">
    <property type="protein sequence ID" value="HIT46547.1"/>
    <property type="molecule type" value="Genomic_DNA"/>
</dbReference>
<evidence type="ECO:0000313" key="1">
    <source>
        <dbReference type="EMBL" id="HIT46547.1"/>
    </source>
</evidence>
<dbReference type="AlphaFoldDB" id="A0A9D1GNX9"/>
<reference evidence="1" key="1">
    <citation type="submission" date="2020-10" db="EMBL/GenBank/DDBJ databases">
        <authorList>
            <person name="Gilroy R."/>
        </authorList>
    </citation>
    <scope>NUCLEOTIDE SEQUENCE</scope>
    <source>
        <strain evidence="1">ChiHecec2B26-709</strain>
    </source>
</reference>
<sequence length="58" mass="6480">MNKLNNTLSTKEHYNAPKCEMHEIVPEGTICMPESNQEYQEGGAGNYDDATNTLGGWF</sequence>
<comment type="caution">
    <text evidence="1">The sequence shown here is derived from an EMBL/GenBank/DDBJ whole genome shotgun (WGS) entry which is preliminary data.</text>
</comment>
<proteinExistence type="predicted"/>
<protein>
    <submittedName>
        <fullName evidence="1">Uncharacterized protein</fullName>
    </submittedName>
</protein>
<dbReference type="Proteomes" id="UP000886881">
    <property type="component" value="Unassembled WGS sequence"/>
</dbReference>
<accession>A0A9D1GNX9</accession>
<organism evidence="1 2">
    <name type="scientific">Candidatus Cryptobacteroides merdipullorum</name>
    <dbReference type="NCBI Taxonomy" id="2840771"/>
    <lineage>
        <taxon>Bacteria</taxon>
        <taxon>Pseudomonadati</taxon>
        <taxon>Bacteroidota</taxon>
        <taxon>Bacteroidia</taxon>
        <taxon>Bacteroidales</taxon>
        <taxon>Candidatus Cryptobacteroides</taxon>
    </lineage>
</organism>
<evidence type="ECO:0000313" key="2">
    <source>
        <dbReference type="Proteomes" id="UP000886881"/>
    </source>
</evidence>